<dbReference type="PIRSF" id="PIRSF029347">
    <property type="entry name" value="RecF"/>
    <property type="match status" value="1"/>
</dbReference>
<dbReference type="InterPro" id="IPR027417">
    <property type="entry name" value="P-loop_NTPase"/>
</dbReference>
<dbReference type="SUPFAM" id="SSF52540">
    <property type="entry name" value="P-loop containing nucleoside triphosphate hydrolases"/>
    <property type="match status" value="1"/>
</dbReference>
<dbReference type="Proteomes" id="UP000237881">
    <property type="component" value="Unassembled WGS sequence"/>
</dbReference>
<dbReference type="Proteomes" id="UP000239698">
    <property type="component" value="Unassembled WGS sequence"/>
</dbReference>
<sequence>MPSSLRAAPFERPPPYGPPPTPPCGSSLPPERAALAAVHLRPRAHFRSARRSTTMPSRLAYVTISGFRSISDLRLDLITPVTLLIGANGAGKSNIVDAFELLGFTVDRALQEYVLLNGGFSNITHASKRSSLQTPVLEAWGAWTEGDRKGYRNGYKMTLSQGRDDRAILQESTYTHNAEYAKPYDNDLGYSTESQLKEIASRHLANQYLLDILSGCRVFHFDDTGLTAPSLRRADIADSETLHSDASNVAAVLFDMKLNRRDLYDRVVRTIQNVAPFFEDFVLREEAGSTILRWKEFGLDSVFSGNALSSGTLRFICLTVLIQQPRSPSTIVLDEPELGLHPSAIFQLADVFRSIGDDQRIVAATQSVTLLSQFGVADVAIVERQQGSTVVSRPDRSELDAWLTDYSVGELWEMNLLGGRPQATSPRFVDAARD</sequence>
<feature type="domain" description="ATPase AAA-type core" evidence="3">
    <location>
        <begin position="278"/>
        <end position="372"/>
    </location>
</feature>
<evidence type="ECO:0000313" key="5">
    <source>
        <dbReference type="EMBL" id="PPF15170.1"/>
    </source>
</evidence>
<dbReference type="GO" id="GO:0009432">
    <property type="term" value="P:SOS response"/>
    <property type="evidence" value="ECO:0007669"/>
    <property type="project" value="UniProtKB-KW"/>
</dbReference>
<evidence type="ECO:0000313" key="6">
    <source>
        <dbReference type="EMBL" id="PPH79014.1"/>
    </source>
</evidence>
<evidence type="ECO:0000259" key="4">
    <source>
        <dbReference type="Pfam" id="PF13476"/>
    </source>
</evidence>
<proteinExistence type="predicted"/>
<organism evidence="5 7">
    <name type="scientific">Rathayibacter rathayi</name>
    <name type="common">Corynebacterium rathayi</name>
    <dbReference type="NCBI Taxonomy" id="33887"/>
    <lineage>
        <taxon>Bacteria</taxon>
        <taxon>Bacillati</taxon>
        <taxon>Actinomycetota</taxon>
        <taxon>Actinomycetes</taxon>
        <taxon>Micrococcales</taxon>
        <taxon>Microbacteriaceae</taxon>
        <taxon>Rathayibacter</taxon>
    </lineage>
</organism>
<dbReference type="InterPro" id="IPR014555">
    <property type="entry name" value="RecF-like"/>
</dbReference>
<dbReference type="EMBL" id="PSUL01000006">
    <property type="protein sequence ID" value="PPF15170.1"/>
    <property type="molecule type" value="Genomic_DNA"/>
</dbReference>
<evidence type="ECO:0000313" key="7">
    <source>
        <dbReference type="Proteomes" id="UP000237881"/>
    </source>
</evidence>
<dbReference type="Pfam" id="PF13304">
    <property type="entry name" value="AAA_21"/>
    <property type="match status" value="1"/>
</dbReference>
<dbReference type="PANTHER" id="PTHR32182">
    <property type="entry name" value="DNA REPLICATION AND REPAIR PROTEIN RECF"/>
    <property type="match status" value="1"/>
</dbReference>
<feature type="compositionally biased region" description="Pro residues" evidence="2">
    <location>
        <begin position="11"/>
        <end position="23"/>
    </location>
</feature>
<protein>
    <submittedName>
        <fullName evidence="5">Chromosome segregation protein SMC</fullName>
    </submittedName>
</protein>
<dbReference type="EMBL" id="PSVT01000004">
    <property type="protein sequence ID" value="PPH79014.1"/>
    <property type="molecule type" value="Genomic_DNA"/>
</dbReference>
<keyword evidence="8" id="KW-1185">Reference proteome</keyword>
<dbReference type="Pfam" id="PF13476">
    <property type="entry name" value="AAA_23"/>
    <property type="match status" value="1"/>
</dbReference>
<feature type="domain" description="Rad50/SbcC-type AAA" evidence="4">
    <location>
        <begin position="62"/>
        <end position="111"/>
    </location>
</feature>
<dbReference type="InterPro" id="IPR003959">
    <property type="entry name" value="ATPase_AAA_core"/>
</dbReference>
<feature type="region of interest" description="Disordered" evidence="2">
    <location>
        <begin position="1"/>
        <end position="29"/>
    </location>
</feature>
<dbReference type="KEGG" id="rry:C1O28_07380"/>
<keyword evidence="1" id="KW-0227">DNA damage</keyword>
<comment type="caution">
    <text evidence="5">The sequence shown here is derived from an EMBL/GenBank/DDBJ whole genome shotgun (WGS) entry which is preliminary data.</text>
</comment>
<reference evidence="7 8" key="1">
    <citation type="submission" date="2018-02" db="EMBL/GenBank/DDBJ databases">
        <title>Bacteriophage NCPPB3778 and a type I-E CRISPR drive the evolution of the US Biological Select Agent, Rathayibacter toxicus.</title>
        <authorList>
            <person name="Davis E.W.II."/>
            <person name="Tabima J.F."/>
            <person name="Weisberg A.J."/>
            <person name="Lopes L.D."/>
            <person name="Wiseman M.S."/>
            <person name="Wiseman M.S."/>
            <person name="Pupko T."/>
            <person name="Belcher M.S."/>
            <person name="Sechler A.J."/>
            <person name="Tancos M.A."/>
            <person name="Schroeder B.K."/>
            <person name="Murray T.D."/>
            <person name="Luster D.G."/>
            <person name="Schneider W.L."/>
            <person name="Rogers E."/>
            <person name="Andreote F.D."/>
            <person name="Grunwald N.J."/>
            <person name="Putnam M.L."/>
            <person name="Chang J.H."/>
        </authorList>
    </citation>
    <scope>NUCLEOTIDE SEQUENCE [LARGE SCALE GENOMIC DNA]</scope>
    <source>
        <strain evidence="6 8">AY1D6</strain>
        <strain evidence="5 7">AY1I9</strain>
    </source>
</reference>
<name>A0ABD6WAQ3_RATRA</name>
<evidence type="ECO:0000256" key="2">
    <source>
        <dbReference type="SAM" id="MobiDB-lite"/>
    </source>
</evidence>
<gene>
    <name evidence="5" type="ORF">C5C04_04605</name>
    <name evidence="6" type="ORF">C5C40_03480</name>
</gene>
<evidence type="ECO:0000313" key="8">
    <source>
        <dbReference type="Proteomes" id="UP000239698"/>
    </source>
</evidence>
<dbReference type="Gene3D" id="3.40.50.300">
    <property type="entry name" value="P-loop containing nucleotide triphosphate hydrolases"/>
    <property type="match status" value="2"/>
</dbReference>
<accession>A0ABD6WAQ3</accession>
<evidence type="ECO:0000256" key="1">
    <source>
        <dbReference type="ARBA" id="ARBA00023236"/>
    </source>
</evidence>
<evidence type="ECO:0000259" key="3">
    <source>
        <dbReference type="Pfam" id="PF13304"/>
    </source>
</evidence>
<dbReference type="AlphaFoldDB" id="A0ABD6WAQ3"/>
<keyword evidence="1" id="KW-0742">SOS response</keyword>
<dbReference type="PANTHER" id="PTHR32182:SF22">
    <property type="entry name" value="ATP-DEPENDENT ENDONUCLEASE, OLD FAMILY-RELATED"/>
    <property type="match status" value="1"/>
</dbReference>
<dbReference type="InterPro" id="IPR038729">
    <property type="entry name" value="Rad50/SbcC_AAA"/>
</dbReference>